<dbReference type="EMBL" id="JACHJS010000001">
    <property type="protein sequence ID" value="MBB4963856.1"/>
    <property type="molecule type" value="Genomic_DNA"/>
</dbReference>
<evidence type="ECO:0000313" key="3">
    <source>
        <dbReference type="Proteomes" id="UP000542674"/>
    </source>
</evidence>
<comment type="caution">
    <text evidence="2">The sequence shown here is derived from an EMBL/GenBank/DDBJ whole genome shotgun (WGS) entry which is preliminary data.</text>
</comment>
<proteinExistence type="predicted"/>
<evidence type="ECO:0000256" key="1">
    <source>
        <dbReference type="SAM" id="Phobius"/>
    </source>
</evidence>
<reference evidence="2 3" key="1">
    <citation type="submission" date="2020-08" db="EMBL/GenBank/DDBJ databases">
        <title>Sequencing the genomes of 1000 actinobacteria strains.</title>
        <authorList>
            <person name="Klenk H.-P."/>
        </authorList>
    </citation>
    <scope>NUCLEOTIDE SEQUENCE [LARGE SCALE GENOMIC DNA]</scope>
    <source>
        <strain evidence="2 3">DSM 45084</strain>
    </source>
</reference>
<gene>
    <name evidence="2" type="ORF">F4559_001215</name>
</gene>
<dbReference type="RefSeq" id="WP_184666600.1">
    <property type="nucleotide sequence ID" value="NZ_BAABAI010000034.1"/>
</dbReference>
<feature type="transmembrane region" description="Helical" evidence="1">
    <location>
        <begin position="61"/>
        <end position="78"/>
    </location>
</feature>
<keyword evidence="3" id="KW-1185">Reference proteome</keyword>
<accession>A0A7W7WU65</accession>
<dbReference type="AlphaFoldDB" id="A0A7W7WU65"/>
<protein>
    <submittedName>
        <fullName evidence="2">Uncharacterized protein</fullName>
    </submittedName>
</protein>
<name>A0A7W7WU65_9PSEU</name>
<keyword evidence="1" id="KW-1133">Transmembrane helix</keyword>
<sequence length="132" mass="13409">MRVLGREPAYWMSLCAALLALAGAFGLPLTVEQQGLLNALLAAVFGAITAALVAAEKSVPALVGVFKAAIAVGLAFGLRLAPEVQASALVVVELVLTGLLVRPNVVASVPPSERLAMVGPDGVQHATFGLRG</sequence>
<keyword evidence="1" id="KW-0472">Membrane</keyword>
<evidence type="ECO:0000313" key="2">
    <source>
        <dbReference type="EMBL" id="MBB4963856.1"/>
    </source>
</evidence>
<feature type="transmembrane region" description="Helical" evidence="1">
    <location>
        <begin position="36"/>
        <end position="54"/>
    </location>
</feature>
<organism evidence="2 3">
    <name type="scientific">Saccharothrix violaceirubra</name>
    <dbReference type="NCBI Taxonomy" id="413306"/>
    <lineage>
        <taxon>Bacteria</taxon>
        <taxon>Bacillati</taxon>
        <taxon>Actinomycetota</taxon>
        <taxon>Actinomycetes</taxon>
        <taxon>Pseudonocardiales</taxon>
        <taxon>Pseudonocardiaceae</taxon>
        <taxon>Saccharothrix</taxon>
    </lineage>
</organism>
<keyword evidence="1" id="KW-0812">Transmembrane</keyword>
<dbReference type="Proteomes" id="UP000542674">
    <property type="component" value="Unassembled WGS sequence"/>
</dbReference>